<feature type="region of interest" description="Disordered" evidence="1">
    <location>
        <begin position="1"/>
        <end position="26"/>
    </location>
</feature>
<feature type="region of interest" description="Disordered" evidence="1">
    <location>
        <begin position="71"/>
        <end position="191"/>
    </location>
</feature>
<dbReference type="OrthoDB" id="5376710at2759"/>
<feature type="region of interest" description="Disordered" evidence="1">
    <location>
        <begin position="877"/>
        <end position="934"/>
    </location>
</feature>
<feature type="compositionally biased region" description="Basic and acidic residues" evidence="1">
    <location>
        <begin position="1"/>
        <end position="11"/>
    </location>
</feature>
<dbReference type="Gene3D" id="1.10.8.10">
    <property type="entry name" value="DNA helicase RuvA subunit, C-terminal domain"/>
    <property type="match status" value="1"/>
</dbReference>
<protein>
    <recommendedName>
        <fullName evidence="4">UBA domain-containing protein</fullName>
    </recommendedName>
</protein>
<proteinExistence type="predicted"/>
<evidence type="ECO:0008006" key="4">
    <source>
        <dbReference type="Google" id="ProtNLM"/>
    </source>
</evidence>
<keyword evidence="3" id="KW-1185">Reference proteome</keyword>
<dbReference type="EMBL" id="LFJN01000009">
    <property type="protein sequence ID" value="KPI41567.1"/>
    <property type="molecule type" value="Genomic_DNA"/>
</dbReference>
<feature type="compositionally biased region" description="Low complexity" evidence="1">
    <location>
        <begin position="993"/>
        <end position="1013"/>
    </location>
</feature>
<reference evidence="2 3" key="1">
    <citation type="submission" date="2015-06" db="EMBL/GenBank/DDBJ databases">
        <title>Draft genome of the ant-associated black yeast Phialophora attae CBS 131958.</title>
        <authorList>
            <person name="Moreno L.F."/>
            <person name="Stielow B.J."/>
            <person name="de Hoog S."/>
            <person name="Vicente V.A."/>
            <person name="Weiss V.A."/>
            <person name="de Vries M."/>
            <person name="Cruz L.M."/>
            <person name="Souza E.M."/>
        </authorList>
    </citation>
    <scope>NUCLEOTIDE SEQUENCE [LARGE SCALE GENOMIC DNA]</scope>
    <source>
        <strain evidence="2 3">CBS 131958</strain>
    </source>
</reference>
<dbReference type="RefSeq" id="XP_018001530.1">
    <property type="nucleotide sequence ID" value="XM_018149590.1"/>
</dbReference>
<gene>
    <name evidence="2" type="ORF">AB675_9085</name>
</gene>
<sequence length="1118" mass="120697">MRDLRDFRRTDVVLPKAEPHSPQLPQISRLDTNSFVDLFNRYSGSEHAESLAASAAAKDFAWPAVRAAPSLPAKHDRPASAVMVSTRQVKPVRNDSTGSSSIASSNHTSSTPTITRHSSCSSVEDKCPTPPPKDDSHSQVTALPKFHSELTESPPRPRTGTLESKKSSNPSTPNIDKPLPIPSSKTEENRAVNFSRPKVSADWQSCLPIKSASVPNPAAHRRSASINVIASALGPPSSFMAAERPRLRIRSHSAVTVAELPASLPADAPEPLAPRKPKSHASVGAFQITARTAEDVIYRIMASLERPEDLRSVALVSKGFLNTFQRNESKLVNRLMFKHSKAAWETRRSMIVLRAARDFTLCDYQRDVRTIRALKTIILANCLPLCRPRTLAGLSGNDQQAEVEVNNALWRIWTFCALFGHSSAQGKVLPGMIDWMNGCIGLDKDNGAGFAIGNGDGLTSQQLEDMADLWSCLKALLARFHGRRGEALKAGVLDSWNGSNLMTEEDFISEWTSYLMTLGPQVILALSSASYDRAKYLGLTTWAPPSPGQTRSTFLTGAVSELYQARLLTEAVRQAERIPLPRQSSHRHSRSVDESRPGTAMQRHALRLDTHAAIRQRPASTCPSSQSAFTTRPIRGESRTLAGHQRQVSNPIFPASPTVDPTFFHSLAMNRAVSTRLGATLFPVDYPTARPSVPFLADQNERQPSTSSVVVDPIDKALDLLVEEMGFPEANAKRALAMTDTGSGINVERAIELLSIQNKPRTLNTVPIELPTPVDIVAPLRSANPAGADDHCDGSCRRNTHHCHTSPMGRRASTIRRSHTRNKSVGHATETIAELENSSEPATPVSPVTDIYGGHSACNSVSSADWNRAEDADIVPGLDSTSVMHKTGRSGTKSGRPQSKAWRVLGVAQQQSPASSPHSPSQSPSTSAQKALPLPAGLARTRSKLAAVGKPKSSVVGMNEYLERIERRQSQRVAQKGWQAQSASNGGDVLGLTSSPQAQTPASPAAPSPSASTLQTIPTGNSGGLGGFRPVVAIDSVAANKGKYRLKQSQPEEVASDTDSMVAVPSPSMELGAAKRWRNVMGTVKLGGTHGHGYKVSKREKQVAKEMLFRVGERAFVG</sequence>
<accession>A0A0N1NZA4</accession>
<feature type="compositionally biased region" description="Low complexity" evidence="1">
    <location>
        <begin position="908"/>
        <end position="931"/>
    </location>
</feature>
<dbReference type="VEuPathDB" id="FungiDB:AB675_9085"/>
<evidence type="ECO:0000313" key="2">
    <source>
        <dbReference type="EMBL" id="KPI41567.1"/>
    </source>
</evidence>
<feature type="region of interest" description="Disordered" evidence="1">
    <location>
        <begin position="576"/>
        <end position="600"/>
    </location>
</feature>
<organism evidence="2 3">
    <name type="scientific">Cyphellophora attinorum</name>
    <dbReference type="NCBI Taxonomy" id="1664694"/>
    <lineage>
        <taxon>Eukaryota</taxon>
        <taxon>Fungi</taxon>
        <taxon>Dikarya</taxon>
        <taxon>Ascomycota</taxon>
        <taxon>Pezizomycotina</taxon>
        <taxon>Eurotiomycetes</taxon>
        <taxon>Chaetothyriomycetidae</taxon>
        <taxon>Chaetothyriales</taxon>
        <taxon>Cyphellophoraceae</taxon>
        <taxon>Cyphellophora</taxon>
    </lineage>
</organism>
<dbReference type="AlphaFoldDB" id="A0A0N1NZA4"/>
<comment type="caution">
    <text evidence="2">The sequence shown here is derived from an EMBL/GenBank/DDBJ whole genome shotgun (WGS) entry which is preliminary data.</text>
</comment>
<feature type="compositionally biased region" description="Polar residues" evidence="1">
    <location>
        <begin position="112"/>
        <end position="122"/>
    </location>
</feature>
<name>A0A0N1NZA4_9EURO</name>
<feature type="region of interest" description="Disordered" evidence="1">
    <location>
        <begin position="973"/>
        <end position="1022"/>
    </location>
</feature>
<feature type="compositionally biased region" description="Basic and acidic residues" evidence="1">
    <location>
        <begin position="123"/>
        <end position="137"/>
    </location>
</feature>
<evidence type="ECO:0000313" key="3">
    <source>
        <dbReference type="Proteomes" id="UP000038010"/>
    </source>
</evidence>
<evidence type="ECO:0000256" key="1">
    <source>
        <dbReference type="SAM" id="MobiDB-lite"/>
    </source>
</evidence>
<feature type="compositionally biased region" description="Polar residues" evidence="1">
    <location>
        <begin position="879"/>
        <end position="897"/>
    </location>
</feature>
<dbReference type="Proteomes" id="UP000038010">
    <property type="component" value="Unassembled WGS sequence"/>
</dbReference>
<dbReference type="STRING" id="1664694.A0A0N1NZA4"/>
<feature type="compositionally biased region" description="Low complexity" evidence="1">
    <location>
        <begin position="96"/>
        <end position="111"/>
    </location>
</feature>
<dbReference type="GeneID" id="28741470"/>